<keyword evidence="5 8" id="KW-0067">ATP-binding</keyword>
<dbReference type="InterPro" id="IPR027417">
    <property type="entry name" value="P-loop_NTPase"/>
</dbReference>
<dbReference type="GO" id="GO:0005524">
    <property type="term" value="F:ATP binding"/>
    <property type="evidence" value="ECO:0007669"/>
    <property type="project" value="UniProtKB-KW"/>
</dbReference>
<dbReference type="SUPFAM" id="SSF52540">
    <property type="entry name" value="P-loop containing nucleoside triphosphate hydrolases"/>
    <property type="match status" value="1"/>
</dbReference>
<dbReference type="Pfam" id="PF00271">
    <property type="entry name" value="Helicase_C"/>
    <property type="match status" value="1"/>
</dbReference>
<evidence type="ECO:0000256" key="8">
    <source>
        <dbReference type="RuleBase" id="RU000492"/>
    </source>
</evidence>
<evidence type="ECO:0000259" key="10">
    <source>
        <dbReference type="PROSITE" id="PS51194"/>
    </source>
</evidence>
<dbReference type="PANTHER" id="PTHR47959">
    <property type="entry name" value="ATP-DEPENDENT RNA HELICASE RHLE-RELATED"/>
    <property type="match status" value="1"/>
</dbReference>
<protein>
    <recommendedName>
        <fullName evidence="1">RNA helicase</fullName>
        <ecNumber evidence="1">3.6.4.13</ecNumber>
    </recommendedName>
</protein>
<evidence type="ECO:0000256" key="6">
    <source>
        <dbReference type="ARBA" id="ARBA00022884"/>
    </source>
</evidence>
<dbReference type="PANTHER" id="PTHR47959:SF1">
    <property type="entry name" value="ATP-DEPENDENT RNA HELICASE DBPA"/>
    <property type="match status" value="1"/>
</dbReference>
<reference evidence="12" key="1">
    <citation type="submission" date="2021-02" db="EMBL/GenBank/DDBJ databases">
        <authorList>
            <person name="Nowell W R."/>
        </authorList>
    </citation>
    <scope>NUCLEOTIDE SEQUENCE</scope>
</reference>
<comment type="caution">
    <text evidence="12">The sequence shown here is derived from an EMBL/GenBank/DDBJ whole genome shotgun (WGS) entry which is preliminary data.</text>
</comment>
<dbReference type="FunFam" id="3.40.50.300:FF:000031">
    <property type="entry name" value="Eukaryotic initiation factor 4A-III"/>
    <property type="match status" value="1"/>
</dbReference>
<dbReference type="GO" id="GO:0005829">
    <property type="term" value="C:cytosol"/>
    <property type="evidence" value="ECO:0007669"/>
    <property type="project" value="TreeGrafter"/>
</dbReference>
<dbReference type="PROSITE" id="PS51192">
    <property type="entry name" value="HELICASE_ATP_BIND_1"/>
    <property type="match status" value="1"/>
</dbReference>
<dbReference type="InterPro" id="IPR001650">
    <property type="entry name" value="Helicase_C-like"/>
</dbReference>
<dbReference type="InterPro" id="IPR050079">
    <property type="entry name" value="DEAD_box_RNA_helicase"/>
</dbReference>
<dbReference type="AlphaFoldDB" id="A0A816BJH9"/>
<dbReference type="GO" id="GO:0003724">
    <property type="term" value="F:RNA helicase activity"/>
    <property type="evidence" value="ECO:0007669"/>
    <property type="project" value="UniProtKB-EC"/>
</dbReference>
<evidence type="ECO:0000256" key="3">
    <source>
        <dbReference type="ARBA" id="ARBA00022801"/>
    </source>
</evidence>
<evidence type="ECO:0000313" key="13">
    <source>
        <dbReference type="Proteomes" id="UP000663870"/>
    </source>
</evidence>
<accession>A0A816BJH9</accession>
<evidence type="ECO:0000256" key="4">
    <source>
        <dbReference type="ARBA" id="ARBA00022806"/>
    </source>
</evidence>
<dbReference type="PROSITE" id="PS00039">
    <property type="entry name" value="DEAD_ATP_HELICASE"/>
    <property type="match status" value="1"/>
</dbReference>
<evidence type="ECO:0000313" key="12">
    <source>
        <dbReference type="EMBL" id="CAF1609070.1"/>
    </source>
</evidence>
<dbReference type="GO" id="GO:0016787">
    <property type="term" value="F:hydrolase activity"/>
    <property type="evidence" value="ECO:0007669"/>
    <property type="project" value="UniProtKB-KW"/>
</dbReference>
<comment type="similarity">
    <text evidence="8">Belongs to the DEAD box helicase family.</text>
</comment>
<sequence length="369" mass="42082">MNLREPLLRGIYGYGLERPSDVQQRALSPCISGYDVIVQAQSGTGKTITSIIAVLQQLNVDCKDCQALILVPTRELAQGIHRVVLTLGEHINVTCHACIGGMNLREDMKHLEAGVQVVVSTPGRTYDMLKRSALHSENIKMFVLDEADEILSRGFKEQIYDLFTMIPPNVQVILLSVTMPYDLLEITTKFINNPVKILIKKEERTLEGIRQFYVNVEREERKLDTVYELFDTLTIIQTVIFCNTCRKVDWLTEKLRTRNSIVSSLHINMDVKQRNDAIQEFRTGSTRILVRTDMLGGDIDIPQVGLVINYDLPTNRDSYIHRIGRSGAFGRKGMAINFVTNDERQPLRDIEHYYNTQIEELPMNIADLI</sequence>
<keyword evidence="13" id="KW-1185">Reference proteome</keyword>
<dbReference type="InterPro" id="IPR000629">
    <property type="entry name" value="RNA-helicase_DEAD-box_CS"/>
</dbReference>
<dbReference type="SMART" id="SM00490">
    <property type="entry name" value="HELICc"/>
    <property type="match status" value="1"/>
</dbReference>
<evidence type="ECO:0000256" key="2">
    <source>
        <dbReference type="ARBA" id="ARBA00022741"/>
    </source>
</evidence>
<feature type="domain" description="Helicase ATP-binding" evidence="9">
    <location>
        <begin position="27"/>
        <end position="197"/>
    </location>
</feature>
<name>A0A816BJH9_9BILA</name>
<evidence type="ECO:0000256" key="7">
    <source>
        <dbReference type="ARBA" id="ARBA00047984"/>
    </source>
</evidence>
<evidence type="ECO:0000313" key="11">
    <source>
        <dbReference type="EMBL" id="CAF1366171.1"/>
    </source>
</evidence>
<dbReference type="EMBL" id="CAJNOL010005739">
    <property type="protein sequence ID" value="CAF1609070.1"/>
    <property type="molecule type" value="Genomic_DNA"/>
</dbReference>
<evidence type="ECO:0000256" key="1">
    <source>
        <dbReference type="ARBA" id="ARBA00012552"/>
    </source>
</evidence>
<proteinExistence type="inferred from homology"/>
<dbReference type="SMART" id="SM00487">
    <property type="entry name" value="DEXDc"/>
    <property type="match status" value="1"/>
</dbReference>
<dbReference type="Pfam" id="PF00270">
    <property type="entry name" value="DEAD"/>
    <property type="match status" value="1"/>
</dbReference>
<dbReference type="GO" id="GO:0003723">
    <property type="term" value="F:RNA binding"/>
    <property type="evidence" value="ECO:0007669"/>
    <property type="project" value="UniProtKB-KW"/>
</dbReference>
<organism evidence="12 13">
    <name type="scientific">Rotaria sordida</name>
    <dbReference type="NCBI Taxonomy" id="392033"/>
    <lineage>
        <taxon>Eukaryota</taxon>
        <taxon>Metazoa</taxon>
        <taxon>Spiralia</taxon>
        <taxon>Gnathifera</taxon>
        <taxon>Rotifera</taxon>
        <taxon>Eurotatoria</taxon>
        <taxon>Bdelloidea</taxon>
        <taxon>Philodinida</taxon>
        <taxon>Philodinidae</taxon>
        <taxon>Rotaria</taxon>
    </lineage>
</organism>
<comment type="catalytic activity">
    <reaction evidence="7">
        <text>ATP + H2O = ADP + phosphate + H(+)</text>
        <dbReference type="Rhea" id="RHEA:13065"/>
        <dbReference type="ChEBI" id="CHEBI:15377"/>
        <dbReference type="ChEBI" id="CHEBI:15378"/>
        <dbReference type="ChEBI" id="CHEBI:30616"/>
        <dbReference type="ChEBI" id="CHEBI:43474"/>
        <dbReference type="ChEBI" id="CHEBI:456216"/>
        <dbReference type="EC" id="3.6.4.13"/>
    </reaction>
</comment>
<keyword evidence="6" id="KW-0694">RNA-binding</keyword>
<dbReference type="Proteomes" id="UP000663870">
    <property type="component" value="Unassembled WGS sequence"/>
</dbReference>
<dbReference type="InterPro" id="IPR014001">
    <property type="entry name" value="Helicase_ATP-bd"/>
</dbReference>
<dbReference type="PROSITE" id="PS51194">
    <property type="entry name" value="HELICASE_CTER"/>
    <property type="match status" value="1"/>
</dbReference>
<dbReference type="InterPro" id="IPR011545">
    <property type="entry name" value="DEAD/DEAH_box_helicase_dom"/>
</dbReference>
<dbReference type="Proteomes" id="UP000663854">
    <property type="component" value="Unassembled WGS sequence"/>
</dbReference>
<dbReference type="CDD" id="cd18787">
    <property type="entry name" value="SF2_C_DEAD"/>
    <property type="match status" value="1"/>
</dbReference>
<feature type="domain" description="Helicase C-terminal" evidence="10">
    <location>
        <begin position="208"/>
        <end position="369"/>
    </location>
</feature>
<dbReference type="EC" id="3.6.4.13" evidence="1"/>
<dbReference type="EMBL" id="CAJNOH010004326">
    <property type="protein sequence ID" value="CAF1366171.1"/>
    <property type="molecule type" value="Genomic_DNA"/>
</dbReference>
<keyword evidence="4 8" id="KW-0347">Helicase</keyword>
<evidence type="ECO:0000256" key="5">
    <source>
        <dbReference type="ARBA" id="ARBA00022840"/>
    </source>
</evidence>
<keyword evidence="2 8" id="KW-0547">Nucleotide-binding</keyword>
<dbReference type="Gene3D" id="3.40.50.300">
    <property type="entry name" value="P-loop containing nucleotide triphosphate hydrolases"/>
    <property type="match status" value="2"/>
</dbReference>
<gene>
    <name evidence="12" type="ORF">JXQ802_LOCUS49195</name>
    <name evidence="11" type="ORF">PYM288_LOCUS33126</name>
</gene>
<evidence type="ECO:0000259" key="9">
    <source>
        <dbReference type="PROSITE" id="PS51192"/>
    </source>
</evidence>
<keyword evidence="3 8" id="KW-0378">Hydrolase</keyword>